<evidence type="ECO:0000313" key="2">
    <source>
        <dbReference type="EMBL" id="KRO84496.1"/>
    </source>
</evidence>
<reference evidence="2 3" key="1">
    <citation type="submission" date="2015-10" db="EMBL/GenBank/DDBJ databases">
        <title>Metagenome-Assembled Genomes uncover a global brackish microbiome.</title>
        <authorList>
            <person name="Hugerth L.W."/>
            <person name="Larsson J."/>
            <person name="Alneberg J."/>
            <person name="Lindh M.V."/>
            <person name="Legrand C."/>
            <person name="Pinhassi J."/>
            <person name="Andersson A.F."/>
        </authorList>
    </citation>
    <scope>NUCLEOTIDE SEQUENCE [LARGE SCALE GENOMIC DNA]</scope>
    <source>
        <strain evidence="2">BACL22 MAG-120619-bin3</strain>
    </source>
</reference>
<sequence>MSQQNTDKQQASSLVLAAIAKALKPIVRLLLHYGIGYPQLIALLKHLYVDVAEEELNTPVKRISDSRITLLTGVHRKDVARLRNVSLEEQGELTKSFLGDASSDSTASLGARLVAEWLANPRFLEGGIDGNPPAPLAIRTTENADHPDFQELVEKICKKDMRARSVLDEWLRLEIVSITGEYLTLNTEAFAPTKGLDEKAYFFGRNIQDHLEAGASNLRGTTAPFFDRSVFYDRLSLQSIDELTALSKKGASALLTQINSRAHSLQERDNPPALASGSSPELASGRAPDASSKTKSQEQFRFNLGIFNYHTASEQQAETSSDD</sequence>
<name>A0A0R2THU6_9GAMM</name>
<comment type="caution">
    <text evidence="2">The sequence shown here is derived from an EMBL/GenBank/DDBJ whole genome shotgun (WGS) entry which is preliminary data.</text>
</comment>
<dbReference type="InterPro" id="IPR045445">
    <property type="entry name" value="DUF6502"/>
</dbReference>
<evidence type="ECO:0000313" key="3">
    <source>
        <dbReference type="Proteomes" id="UP000051242"/>
    </source>
</evidence>
<feature type="region of interest" description="Disordered" evidence="1">
    <location>
        <begin position="262"/>
        <end position="297"/>
    </location>
</feature>
<organism evidence="2 3">
    <name type="scientific">OM182 bacterium BACL3 MAG-120619-bin3</name>
    <dbReference type="NCBI Taxonomy" id="1655593"/>
    <lineage>
        <taxon>Bacteria</taxon>
        <taxon>Pseudomonadati</taxon>
        <taxon>Pseudomonadota</taxon>
        <taxon>Gammaproteobacteria</taxon>
        <taxon>OMG group</taxon>
        <taxon>OM182 clade</taxon>
    </lineage>
</organism>
<dbReference type="Proteomes" id="UP000051242">
    <property type="component" value="Unassembled WGS sequence"/>
</dbReference>
<gene>
    <name evidence="2" type="ORF">ABR85_11240</name>
</gene>
<evidence type="ECO:0000256" key="1">
    <source>
        <dbReference type="SAM" id="MobiDB-lite"/>
    </source>
</evidence>
<dbReference type="AlphaFoldDB" id="A0A0R2THU6"/>
<accession>A0A0R2THU6</accession>
<protein>
    <submittedName>
        <fullName evidence="2">Uncharacterized protein</fullName>
    </submittedName>
</protein>
<dbReference type="EMBL" id="LICD01000002">
    <property type="protein sequence ID" value="KRO84496.1"/>
    <property type="molecule type" value="Genomic_DNA"/>
</dbReference>
<dbReference type="Pfam" id="PF20112">
    <property type="entry name" value="DUF6502"/>
    <property type="match status" value="1"/>
</dbReference>
<proteinExistence type="predicted"/>